<feature type="region of interest" description="Disordered" evidence="1">
    <location>
        <begin position="54"/>
        <end position="76"/>
    </location>
</feature>
<accession>A0A176WCV8</accession>
<evidence type="ECO:0000313" key="3">
    <source>
        <dbReference type="Proteomes" id="UP000077202"/>
    </source>
</evidence>
<proteinExistence type="predicted"/>
<gene>
    <name evidence="2" type="ORF">AXG93_3943s1400</name>
</gene>
<keyword evidence="3" id="KW-1185">Reference proteome</keyword>
<sequence length="244" mass="26559">MMPRIQASKLQDGSHKYCPGNGMLEDIAVAVTVFTYRTECCLYFEASYASPIQTDNNSYGDAERSPDREQRNAVGNVPPPPSCLFILKLHNACDESLVVLGRAESLRPYPNPPGKATSWPVHDPSPESVIIVVYKPPAAAAAATNQMSHRLPSQIKAVDDASHHPGVSHDPTRRDETSVLYCLAAINVNNYDVPQYTNCGTDSQRLYLRALVVVPTASDAKKRTERESGLPTTPPPPPPPPSTL</sequence>
<dbReference type="AlphaFoldDB" id="A0A176WCV8"/>
<comment type="caution">
    <text evidence="2">The sequence shown here is derived from an EMBL/GenBank/DDBJ whole genome shotgun (WGS) entry which is preliminary data.</text>
</comment>
<dbReference type="Proteomes" id="UP000077202">
    <property type="component" value="Unassembled WGS sequence"/>
</dbReference>
<feature type="compositionally biased region" description="Pro residues" evidence="1">
    <location>
        <begin position="232"/>
        <end position="244"/>
    </location>
</feature>
<protein>
    <submittedName>
        <fullName evidence="2">Uncharacterized protein</fullName>
    </submittedName>
</protein>
<feature type="compositionally biased region" description="Basic and acidic residues" evidence="1">
    <location>
        <begin position="219"/>
        <end position="228"/>
    </location>
</feature>
<evidence type="ECO:0000313" key="2">
    <source>
        <dbReference type="EMBL" id="OAE30909.1"/>
    </source>
</evidence>
<organism evidence="2 3">
    <name type="scientific">Marchantia polymorpha subsp. ruderalis</name>
    <dbReference type="NCBI Taxonomy" id="1480154"/>
    <lineage>
        <taxon>Eukaryota</taxon>
        <taxon>Viridiplantae</taxon>
        <taxon>Streptophyta</taxon>
        <taxon>Embryophyta</taxon>
        <taxon>Marchantiophyta</taxon>
        <taxon>Marchantiopsida</taxon>
        <taxon>Marchantiidae</taxon>
        <taxon>Marchantiales</taxon>
        <taxon>Marchantiaceae</taxon>
        <taxon>Marchantia</taxon>
    </lineage>
</organism>
<evidence type="ECO:0000256" key="1">
    <source>
        <dbReference type="SAM" id="MobiDB-lite"/>
    </source>
</evidence>
<dbReference type="EMBL" id="LVLJ01001228">
    <property type="protein sequence ID" value="OAE30909.1"/>
    <property type="molecule type" value="Genomic_DNA"/>
</dbReference>
<name>A0A176WCV8_MARPO</name>
<reference evidence="2" key="1">
    <citation type="submission" date="2016-03" db="EMBL/GenBank/DDBJ databases">
        <title>Mechanisms controlling the formation of the plant cell surface in tip-growing cells are functionally conserved among land plants.</title>
        <authorList>
            <person name="Honkanen S."/>
            <person name="Jones V.A."/>
            <person name="Morieri G."/>
            <person name="Champion C."/>
            <person name="Hetherington A.J."/>
            <person name="Kelly S."/>
            <person name="Saint-Marcoux D."/>
            <person name="Proust H."/>
            <person name="Prescott H."/>
            <person name="Dolan L."/>
        </authorList>
    </citation>
    <scope>NUCLEOTIDE SEQUENCE [LARGE SCALE GENOMIC DNA]</scope>
    <source>
        <tissue evidence="2">Whole gametophyte</tissue>
    </source>
</reference>
<feature type="compositionally biased region" description="Basic and acidic residues" evidence="1">
    <location>
        <begin position="61"/>
        <end position="71"/>
    </location>
</feature>
<feature type="region of interest" description="Disordered" evidence="1">
    <location>
        <begin position="218"/>
        <end position="244"/>
    </location>
</feature>